<evidence type="ECO:0000313" key="6">
    <source>
        <dbReference type="EMBL" id="PSR31144.1"/>
    </source>
</evidence>
<feature type="transmembrane region" description="Helical" evidence="5">
    <location>
        <begin position="56"/>
        <end position="77"/>
    </location>
</feature>
<comment type="subcellular location">
    <subcellularLocation>
        <location evidence="1">Endomembrane system</location>
        <topology evidence="1">Multi-pass membrane protein</topology>
    </subcellularLocation>
</comment>
<dbReference type="InterPro" id="IPR008217">
    <property type="entry name" value="Ccc1_fam"/>
</dbReference>
<keyword evidence="4 5" id="KW-0472">Membrane</keyword>
<proteinExistence type="predicted"/>
<dbReference type="PANTHER" id="PTHR31851">
    <property type="entry name" value="FE(2+)/MN(2+) TRANSPORTER PCL1"/>
    <property type="match status" value="1"/>
</dbReference>
<comment type="caution">
    <text evidence="6">The sequence shown here is derived from an EMBL/GenBank/DDBJ whole genome shotgun (WGS) entry which is preliminary data.</text>
</comment>
<keyword evidence="2 5" id="KW-0812">Transmembrane</keyword>
<dbReference type="GO" id="GO:0030026">
    <property type="term" value="P:intracellular manganese ion homeostasis"/>
    <property type="evidence" value="ECO:0007669"/>
    <property type="project" value="InterPro"/>
</dbReference>
<dbReference type="GO" id="GO:0012505">
    <property type="term" value="C:endomembrane system"/>
    <property type="evidence" value="ECO:0007669"/>
    <property type="project" value="UniProtKB-SubCell"/>
</dbReference>
<feature type="transmembrane region" description="Helical" evidence="5">
    <location>
        <begin position="187"/>
        <end position="206"/>
    </location>
</feature>
<dbReference type="AlphaFoldDB" id="A0A2T2X9F3"/>
<reference evidence="6 7" key="1">
    <citation type="journal article" date="2014" name="BMC Genomics">
        <title>Comparison of environmental and isolate Sulfobacillus genomes reveals diverse carbon, sulfur, nitrogen, and hydrogen metabolisms.</title>
        <authorList>
            <person name="Justice N.B."/>
            <person name="Norman A."/>
            <person name="Brown C.T."/>
            <person name="Singh A."/>
            <person name="Thomas B.C."/>
            <person name="Banfield J.F."/>
        </authorList>
    </citation>
    <scope>NUCLEOTIDE SEQUENCE [LARGE SCALE GENOMIC DNA]</scope>
    <source>
        <strain evidence="6">AMDSBA1</strain>
    </source>
</reference>
<protein>
    <recommendedName>
        <fullName evidence="8">Iron transporter</fullName>
    </recommendedName>
</protein>
<keyword evidence="3 5" id="KW-1133">Transmembrane helix</keyword>
<dbReference type="Pfam" id="PF01988">
    <property type="entry name" value="VIT1"/>
    <property type="match status" value="1"/>
</dbReference>
<dbReference type="Proteomes" id="UP000242699">
    <property type="component" value="Unassembled WGS sequence"/>
</dbReference>
<gene>
    <name evidence="6" type="ORF">C7B43_03340</name>
</gene>
<feature type="transmembrane region" description="Helical" evidence="5">
    <location>
        <begin position="218"/>
        <end position="242"/>
    </location>
</feature>
<evidence type="ECO:0008006" key="8">
    <source>
        <dbReference type="Google" id="ProtNLM"/>
    </source>
</evidence>
<feature type="transmembrane region" description="Helical" evidence="5">
    <location>
        <begin position="28"/>
        <end position="50"/>
    </location>
</feature>
<evidence type="ECO:0000256" key="4">
    <source>
        <dbReference type="ARBA" id="ARBA00023136"/>
    </source>
</evidence>
<evidence type="ECO:0000256" key="2">
    <source>
        <dbReference type="ARBA" id="ARBA00022692"/>
    </source>
</evidence>
<accession>A0A2T2X9F3</accession>
<evidence type="ECO:0000313" key="7">
    <source>
        <dbReference type="Proteomes" id="UP000242699"/>
    </source>
</evidence>
<dbReference type="EMBL" id="PXYT01000004">
    <property type="protein sequence ID" value="PSR31144.1"/>
    <property type="molecule type" value="Genomic_DNA"/>
</dbReference>
<sequence length="244" mass="26406">MAQLTALHPERYEDESWHGTHATTLRQLVFGVNDGLVATVGLVAGLTFAGAGQGTVLGATLAAIFAAVVSMALGSYLSTRTEVQYHQAQVLREKREIEENPEEELNEMRQIYRGYGFSEDEIQVFLNRFLKDKKLWLNLMLRDELGILAENFENPWSNAGVMALAVGFGSLPPLIPNFFSTHPQGVFPWVIVLSALTAFLLGALTARSSGKSSWRSGLSFLAVAAVAAGIGMAAGHLIAPIFGK</sequence>
<evidence type="ECO:0000256" key="1">
    <source>
        <dbReference type="ARBA" id="ARBA00004127"/>
    </source>
</evidence>
<evidence type="ECO:0000256" key="5">
    <source>
        <dbReference type="SAM" id="Phobius"/>
    </source>
</evidence>
<name>A0A2T2X9F3_9FIRM</name>
<evidence type="ECO:0000256" key="3">
    <source>
        <dbReference type="ARBA" id="ARBA00022989"/>
    </source>
</evidence>
<feature type="transmembrane region" description="Helical" evidence="5">
    <location>
        <begin position="156"/>
        <end position="175"/>
    </location>
</feature>
<organism evidence="6 7">
    <name type="scientific">Sulfobacillus benefaciens</name>
    <dbReference type="NCBI Taxonomy" id="453960"/>
    <lineage>
        <taxon>Bacteria</taxon>
        <taxon>Bacillati</taxon>
        <taxon>Bacillota</taxon>
        <taxon>Clostridia</taxon>
        <taxon>Eubacteriales</taxon>
        <taxon>Clostridiales Family XVII. Incertae Sedis</taxon>
        <taxon>Sulfobacillus</taxon>
    </lineage>
</organism>
<dbReference type="GO" id="GO:0005384">
    <property type="term" value="F:manganese ion transmembrane transporter activity"/>
    <property type="evidence" value="ECO:0007669"/>
    <property type="project" value="InterPro"/>
</dbReference>